<sequence>MARENTEIAAEDSPEPGDMVRLGSTDCPEKALTPMQVRCIAQAQAELVRLLAGAILRQAGKKNTESSATSVDGPSAK</sequence>
<reference evidence="2" key="1">
    <citation type="journal article" date="2015" name="Nature">
        <title>Complex archaea that bridge the gap between prokaryotes and eukaryotes.</title>
        <authorList>
            <person name="Spang A."/>
            <person name="Saw J.H."/>
            <person name="Jorgensen S.L."/>
            <person name="Zaremba-Niedzwiedzka K."/>
            <person name="Martijn J."/>
            <person name="Lind A.E."/>
            <person name="van Eijk R."/>
            <person name="Schleper C."/>
            <person name="Guy L."/>
            <person name="Ettema T.J."/>
        </authorList>
    </citation>
    <scope>NUCLEOTIDE SEQUENCE</scope>
</reference>
<feature type="region of interest" description="Disordered" evidence="1">
    <location>
        <begin position="1"/>
        <end position="24"/>
    </location>
</feature>
<protein>
    <submittedName>
        <fullName evidence="2">Uncharacterized protein</fullName>
    </submittedName>
</protein>
<proteinExistence type="predicted"/>
<evidence type="ECO:0000313" key="2">
    <source>
        <dbReference type="EMBL" id="KKM40598.1"/>
    </source>
</evidence>
<organism evidence="2">
    <name type="scientific">marine sediment metagenome</name>
    <dbReference type="NCBI Taxonomy" id="412755"/>
    <lineage>
        <taxon>unclassified sequences</taxon>
        <taxon>metagenomes</taxon>
        <taxon>ecological metagenomes</taxon>
    </lineage>
</organism>
<accession>A0A0F9ILS1</accession>
<comment type="caution">
    <text evidence="2">The sequence shown here is derived from an EMBL/GenBank/DDBJ whole genome shotgun (WGS) entry which is preliminary data.</text>
</comment>
<evidence type="ECO:0000256" key="1">
    <source>
        <dbReference type="SAM" id="MobiDB-lite"/>
    </source>
</evidence>
<gene>
    <name evidence="2" type="ORF">LCGC14_1563680</name>
</gene>
<dbReference type="AlphaFoldDB" id="A0A0F9ILS1"/>
<dbReference type="EMBL" id="LAZR01012106">
    <property type="protein sequence ID" value="KKM40598.1"/>
    <property type="molecule type" value="Genomic_DNA"/>
</dbReference>
<name>A0A0F9ILS1_9ZZZZ</name>